<accession>A0A915KES5</accession>
<keyword evidence="1" id="KW-1185">Reference proteome</keyword>
<dbReference type="Proteomes" id="UP000887565">
    <property type="component" value="Unplaced"/>
</dbReference>
<dbReference type="WBParaSite" id="nRc.2.0.1.t37308-RA">
    <property type="protein sequence ID" value="nRc.2.0.1.t37308-RA"/>
    <property type="gene ID" value="nRc.2.0.1.g37308"/>
</dbReference>
<name>A0A915KES5_ROMCU</name>
<evidence type="ECO:0000313" key="2">
    <source>
        <dbReference type="WBParaSite" id="nRc.2.0.1.t37308-RA"/>
    </source>
</evidence>
<reference evidence="2" key="1">
    <citation type="submission" date="2022-11" db="UniProtKB">
        <authorList>
            <consortium name="WormBaseParasite"/>
        </authorList>
    </citation>
    <scope>IDENTIFICATION</scope>
</reference>
<sequence length="263" mass="28018">MAGSQGTSLVTTRASLYSRIVPSKVSDKIVIGNQTVLDVESPGNENRGGFGGGVATSVHAANRTAENLSNNLHESSKFFELPAIITAVVTFETLAIAVHLDFGQTPILGSIAKQIFRSAMRVSIGAGQSFTVIVQIVRIGVGQSVDDAHGERAHLLVALANGAARLPAGRIVVFALPAILPRLAKMLPKKICKLDDPHVLGVDPVKSLEQFLTFPVGQLANFFPGHFLNFTVQNFVHGLPMYLTSSSSVVCRILESILKMDHG</sequence>
<organism evidence="1 2">
    <name type="scientific">Romanomermis culicivorax</name>
    <name type="common">Nematode worm</name>
    <dbReference type="NCBI Taxonomy" id="13658"/>
    <lineage>
        <taxon>Eukaryota</taxon>
        <taxon>Metazoa</taxon>
        <taxon>Ecdysozoa</taxon>
        <taxon>Nematoda</taxon>
        <taxon>Enoplea</taxon>
        <taxon>Dorylaimia</taxon>
        <taxon>Mermithida</taxon>
        <taxon>Mermithoidea</taxon>
        <taxon>Mermithidae</taxon>
        <taxon>Romanomermis</taxon>
    </lineage>
</organism>
<evidence type="ECO:0000313" key="1">
    <source>
        <dbReference type="Proteomes" id="UP000887565"/>
    </source>
</evidence>
<dbReference type="AlphaFoldDB" id="A0A915KES5"/>
<proteinExistence type="predicted"/>
<protein>
    <submittedName>
        <fullName evidence="2">Uncharacterized protein</fullName>
    </submittedName>
</protein>